<evidence type="ECO:0000256" key="1">
    <source>
        <dbReference type="SAM" id="Phobius"/>
    </source>
</evidence>
<comment type="caution">
    <text evidence="2">The sequence shown here is derived from an EMBL/GenBank/DDBJ whole genome shotgun (WGS) entry which is preliminary data.</text>
</comment>
<reference evidence="3" key="1">
    <citation type="journal article" date="2019" name="Int. J. Syst. Evol. Microbiol.">
        <title>The Global Catalogue of Microorganisms (GCM) 10K type strain sequencing project: providing services to taxonomists for standard genome sequencing and annotation.</title>
        <authorList>
            <consortium name="The Broad Institute Genomics Platform"/>
            <consortium name="The Broad Institute Genome Sequencing Center for Infectious Disease"/>
            <person name="Wu L."/>
            <person name="Ma J."/>
        </authorList>
    </citation>
    <scope>NUCLEOTIDE SEQUENCE [LARGE SCALE GENOMIC DNA]</scope>
    <source>
        <strain evidence="3">CGMCC 1.15111</strain>
    </source>
</reference>
<feature type="transmembrane region" description="Helical" evidence="1">
    <location>
        <begin position="85"/>
        <end position="104"/>
    </location>
</feature>
<name>A0ABQ3I598_9BACT</name>
<dbReference type="Proteomes" id="UP000658258">
    <property type="component" value="Unassembled WGS sequence"/>
</dbReference>
<gene>
    <name evidence="2" type="ORF">GCM10011340_21020</name>
</gene>
<accession>A0ABQ3I598</accession>
<keyword evidence="1" id="KW-0472">Membrane</keyword>
<keyword evidence="3" id="KW-1185">Reference proteome</keyword>
<feature type="transmembrane region" description="Helical" evidence="1">
    <location>
        <begin position="59"/>
        <end position="79"/>
    </location>
</feature>
<sequence length="114" mass="12965">MLKTVKSIFRQKCPNCEEGSVFHSNGNILRMKSPGMNENCPVCGHKFEKEPGYFIGAMYMSYGLSLAELGGLFLLWQLTGLPLSGFIYAAIVLLVALMFLNFRLARIIWMYLFR</sequence>
<keyword evidence="1" id="KW-0812">Transmembrane</keyword>
<proteinExistence type="predicted"/>
<organism evidence="2 3">
    <name type="scientific">Roseivirga thermotolerans</name>
    <dbReference type="NCBI Taxonomy" id="1758176"/>
    <lineage>
        <taxon>Bacteria</taxon>
        <taxon>Pseudomonadati</taxon>
        <taxon>Bacteroidota</taxon>
        <taxon>Cytophagia</taxon>
        <taxon>Cytophagales</taxon>
        <taxon>Roseivirgaceae</taxon>
        <taxon>Roseivirga</taxon>
    </lineage>
</organism>
<dbReference type="RefSeq" id="WP_189630218.1">
    <property type="nucleotide sequence ID" value="NZ_BNAG01000003.1"/>
</dbReference>
<evidence type="ECO:0000313" key="2">
    <source>
        <dbReference type="EMBL" id="GHE65669.1"/>
    </source>
</evidence>
<dbReference type="EMBL" id="BNAG01000003">
    <property type="protein sequence ID" value="GHE65669.1"/>
    <property type="molecule type" value="Genomic_DNA"/>
</dbReference>
<evidence type="ECO:0008006" key="4">
    <source>
        <dbReference type="Google" id="ProtNLM"/>
    </source>
</evidence>
<evidence type="ECO:0000313" key="3">
    <source>
        <dbReference type="Proteomes" id="UP000658258"/>
    </source>
</evidence>
<protein>
    <recommendedName>
        <fullName evidence="4">DUF983 domain-containing protein</fullName>
    </recommendedName>
</protein>
<keyword evidence="1" id="KW-1133">Transmembrane helix</keyword>